<feature type="transmembrane region" description="Helical" evidence="7">
    <location>
        <begin position="276"/>
        <end position="296"/>
    </location>
</feature>
<feature type="transmembrane region" description="Helical" evidence="7">
    <location>
        <begin position="168"/>
        <end position="191"/>
    </location>
</feature>
<reference evidence="8 9" key="1">
    <citation type="submission" date="2024-01" db="EMBL/GenBank/DDBJ databases">
        <title>Hyphobacterium bacterium isolated from marine sediment.</title>
        <authorList>
            <person name="Zhao S."/>
        </authorList>
    </citation>
    <scope>NUCLEOTIDE SEQUENCE [LARGE SCALE GENOMIC DNA]</scope>
    <source>
        <strain evidence="8 9">Y60-23</strain>
    </source>
</reference>
<evidence type="ECO:0000256" key="6">
    <source>
        <dbReference type="ARBA" id="ARBA00023136"/>
    </source>
</evidence>
<evidence type="ECO:0000256" key="5">
    <source>
        <dbReference type="ARBA" id="ARBA00022989"/>
    </source>
</evidence>
<feature type="transmembrane region" description="Helical" evidence="7">
    <location>
        <begin position="128"/>
        <end position="148"/>
    </location>
</feature>
<evidence type="ECO:0000313" key="9">
    <source>
        <dbReference type="Proteomes" id="UP001310692"/>
    </source>
</evidence>
<feature type="transmembrane region" description="Helical" evidence="7">
    <location>
        <begin position="99"/>
        <end position="121"/>
    </location>
</feature>
<feature type="transmembrane region" description="Helical" evidence="7">
    <location>
        <begin position="198"/>
        <end position="220"/>
    </location>
</feature>
<accession>A0ABU7M0Y0</accession>
<dbReference type="InterPro" id="IPR000715">
    <property type="entry name" value="Glycosyl_transferase_4"/>
</dbReference>
<keyword evidence="6 7" id="KW-0472">Membrane</keyword>
<feature type="transmembrane region" description="Helical" evidence="7">
    <location>
        <begin position="69"/>
        <end position="87"/>
    </location>
</feature>
<sequence>MMAILMASLVLAFATALTSGVLVIRAGVLDHPNARSSHERPTPRGGGLAVMAGVGLGGLLLALTGQAGLDLVPVLGAALAAGALGLADDLFALGAKEKFAILLAISLSAAFAIGPVTVLDFGPVGLPLGYWIGIGGSALWIFTAANAVNFMDGSDGLIAAALIPASVGLGLVSGEMTGFLLAASMAGFLYWNRPRAKLFLGDAGSLFAGTLFASAALAAVNGPGGVSVWIAPLLVLPLLADVLLTLAAKLRAKKRLSEAHRSHAYQLRLRMGESHLPVAAFFAFSGLMIALASFSASRIGGVAPILTFLVMTATFSWYQVRVRARAKASGLDLTE</sequence>
<keyword evidence="9" id="KW-1185">Reference proteome</keyword>
<comment type="caution">
    <text evidence="8">The sequence shown here is derived from an EMBL/GenBank/DDBJ whole genome shotgun (WGS) entry which is preliminary data.</text>
</comment>
<evidence type="ECO:0000256" key="4">
    <source>
        <dbReference type="ARBA" id="ARBA00022692"/>
    </source>
</evidence>
<dbReference type="Proteomes" id="UP001310692">
    <property type="component" value="Unassembled WGS sequence"/>
</dbReference>
<evidence type="ECO:0000256" key="3">
    <source>
        <dbReference type="ARBA" id="ARBA00022679"/>
    </source>
</evidence>
<feature type="transmembrane region" description="Helical" evidence="7">
    <location>
        <begin position="226"/>
        <end position="248"/>
    </location>
</feature>
<evidence type="ECO:0000313" key="8">
    <source>
        <dbReference type="EMBL" id="MEE2567477.1"/>
    </source>
</evidence>
<keyword evidence="4 7" id="KW-0812">Transmembrane</keyword>
<evidence type="ECO:0000256" key="7">
    <source>
        <dbReference type="SAM" id="Phobius"/>
    </source>
</evidence>
<protein>
    <submittedName>
        <fullName evidence="8">Uncharacterized protein</fullName>
    </submittedName>
</protein>
<feature type="transmembrane region" description="Helical" evidence="7">
    <location>
        <begin position="44"/>
        <end position="62"/>
    </location>
</feature>
<gene>
    <name evidence="8" type="ORF">V0U35_12385</name>
</gene>
<feature type="transmembrane region" description="Helical" evidence="7">
    <location>
        <begin position="302"/>
        <end position="320"/>
    </location>
</feature>
<keyword evidence="3" id="KW-0808">Transferase</keyword>
<keyword evidence="2" id="KW-1003">Cell membrane</keyword>
<dbReference type="PANTHER" id="PTHR22926">
    <property type="entry name" value="PHOSPHO-N-ACETYLMURAMOYL-PENTAPEPTIDE-TRANSFERASE"/>
    <property type="match status" value="1"/>
</dbReference>
<keyword evidence="5 7" id="KW-1133">Transmembrane helix</keyword>
<evidence type="ECO:0000256" key="2">
    <source>
        <dbReference type="ARBA" id="ARBA00022475"/>
    </source>
</evidence>
<evidence type="ECO:0000256" key="1">
    <source>
        <dbReference type="ARBA" id="ARBA00004651"/>
    </source>
</evidence>
<dbReference type="PANTHER" id="PTHR22926:SF3">
    <property type="entry name" value="UNDECAPRENYL-PHOSPHATE ALPHA-N-ACETYLGLUCOSAMINYL 1-PHOSPHATE TRANSFERASE"/>
    <property type="match status" value="1"/>
</dbReference>
<comment type="subcellular location">
    <subcellularLocation>
        <location evidence="1">Cell membrane</location>
        <topology evidence="1">Multi-pass membrane protein</topology>
    </subcellularLocation>
</comment>
<dbReference type="RefSeq" id="WP_330197039.1">
    <property type="nucleotide sequence ID" value="NZ_JAZDRO010000005.1"/>
</dbReference>
<dbReference type="EMBL" id="JAZDRO010000005">
    <property type="protein sequence ID" value="MEE2567477.1"/>
    <property type="molecule type" value="Genomic_DNA"/>
</dbReference>
<organism evidence="8 9">
    <name type="scientific">Hyphobacterium marinum</name>
    <dbReference type="NCBI Taxonomy" id="3116574"/>
    <lineage>
        <taxon>Bacteria</taxon>
        <taxon>Pseudomonadati</taxon>
        <taxon>Pseudomonadota</taxon>
        <taxon>Alphaproteobacteria</taxon>
        <taxon>Maricaulales</taxon>
        <taxon>Maricaulaceae</taxon>
        <taxon>Hyphobacterium</taxon>
    </lineage>
</organism>
<proteinExistence type="predicted"/>
<dbReference type="Pfam" id="PF00953">
    <property type="entry name" value="Glycos_transf_4"/>
    <property type="match status" value="1"/>
</dbReference>
<name>A0ABU7M0Y0_9PROT</name>